<sequence length="371" mass="40070">MAGTMVTTRLIGVKEELTPVLAYTNANRAPLYMNLVALGRTGVVGQRKIAWVDYSSEGTQTILTKAVSSNSETSFTVENGSIFKEGCLATIGDEVIEISNIAENVLTVKRGQLSTTAAASYKIGEEVFFINDNIAEGADLQGASYKKGVNYDNNTQIIREEISVSGSAAAVTVPSAGGIDAYSLEQMKKMDKVLGKIEKAIITGKKFEDGEKRGMDGVKRFLAKGQLVDAGGQEISLEMIGNVLRKIFEVGGDVNGGNYALYVPGIQKVKISKLLKDYIQAPPSENTLGAVATYVATDFGTLPIIPTVNLRADEMMILNHDDITLQVLNNRELQHEYMGKTGDNTKGLILTELSVEVRNIPTMGMIMNLKK</sequence>
<dbReference type="EMBL" id="JAMGTK010000023">
    <property type="protein sequence ID" value="MDK4512762.1"/>
    <property type="molecule type" value="Genomic_DNA"/>
</dbReference>
<name>A0AAW6WDW6_9FUSO</name>
<dbReference type="Proteomes" id="UP001173223">
    <property type="component" value="Unassembled WGS sequence"/>
</dbReference>
<organism evidence="1 2">
    <name type="scientific">Fusobacterium necrophorum</name>
    <dbReference type="NCBI Taxonomy" id="859"/>
    <lineage>
        <taxon>Bacteria</taxon>
        <taxon>Fusobacteriati</taxon>
        <taxon>Fusobacteriota</taxon>
        <taxon>Fusobacteriia</taxon>
        <taxon>Fusobacteriales</taxon>
        <taxon>Fusobacteriaceae</taxon>
        <taxon>Fusobacterium</taxon>
    </lineage>
</organism>
<dbReference type="InterPro" id="IPR035198">
    <property type="entry name" value="SU10_MCP"/>
</dbReference>
<comment type="caution">
    <text evidence="1">The sequence shown here is derived from an EMBL/GenBank/DDBJ whole genome shotgun (WGS) entry which is preliminary data.</text>
</comment>
<evidence type="ECO:0000313" key="2">
    <source>
        <dbReference type="Proteomes" id="UP001173223"/>
    </source>
</evidence>
<reference evidence="1" key="1">
    <citation type="journal article" date="2022" name="Gene">
        <title>A genome-led study on the pathogenesis of Fusobacterium necrophorum infections.</title>
        <authorList>
            <person name="Thapa G."/>
            <person name="Jayal A."/>
            <person name="Sikazwe E."/>
            <person name="Perry T."/>
            <person name="Mohammed Al Balushi A."/>
            <person name="Livingstone P."/>
        </authorList>
    </citation>
    <scope>NUCLEOTIDE SEQUENCE</scope>
    <source>
        <strain evidence="1">BRON_8</strain>
    </source>
</reference>
<accession>A0AAW6WDW6</accession>
<dbReference type="AlphaFoldDB" id="A0AAW6WDW6"/>
<proteinExistence type="predicted"/>
<gene>
    <name evidence="1" type="ORF">MWG07_10935</name>
</gene>
<reference evidence="1" key="2">
    <citation type="submission" date="2022-04" db="EMBL/GenBank/DDBJ databases">
        <authorList>
            <person name="Livingstone P.G."/>
        </authorList>
    </citation>
    <scope>NUCLEOTIDE SEQUENCE</scope>
    <source>
        <strain evidence="1">BRON_8</strain>
    </source>
</reference>
<dbReference type="Pfam" id="PF17236">
    <property type="entry name" value="SU10_MCP"/>
    <property type="match status" value="1"/>
</dbReference>
<dbReference type="RefSeq" id="WP_285049277.1">
    <property type="nucleotide sequence ID" value="NZ_JAMGTK010000023.1"/>
</dbReference>
<evidence type="ECO:0000313" key="1">
    <source>
        <dbReference type="EMBL" id="MDK4512762.1"/>
    </source>
</evidence>
<keyword evidence="2" id="KW-1185">Reference proteome</keyword>
<protein>
    <submittedName>
        <fullName evidence="1">DUF5309 domain-containing protein</fullName>
    </submittedName>
</protein>